<accession>A0ABR4Q1U8</accession>
<dbReference type="Gene3D" id="3.40.50.300">
    <property type="entry name" value="P-loop containing nucleotide triphosphate hydrolases"/>
    <property type="match status" value="1"/>
</dbReference>
<dbReference type="PROSITE" id="PS51419">
    <property type="entry name" value="RAB"/>
    <property type="match status" value="1"/>
</dbReference>
<keyword evidence="2" id="KW-0342">GTP-binding</keyword>
<dbReference type="SMART" id="SM00175">
    <property type="entry name" value="RAB"/>
    <property type="match status" value="1"/>
</dbReference>
<evidence type="ECO:0000313" key="3">
    <source>
        <dbReference type="EMBL" id="KAL5103565.1"/>
    </source>
</evidence>
<dbReference type="SUPFAM" id="SSF52540">
    <property type="entry name" value="P-loop containing nucleoside triphosphate hydrolases"/>
    <property type="match status" value="1"/>
</dbReference>
<evidence type="ECO:0000256" key="1">
    <source>
        <dbReference type="ARBA" id="ARBA00022741"/>
    </source>
</evidence>
<dbReference type="PROSITE" id="PS51420">
    <property type="entry name" value="RHO"/>
    <property type="match status" value="1"/>
</dbReference>
<reference evidence="3 4" key="1">
    <citation type="journal article" date="2022" name="Front. Cell. Infect. Microbiol.">
        <title>The Genomes of Two Strains of Taenia crassiceps the Animal Model for the Study of Human Cysticercosis.</title>
        <authorList>
            <person name="Bobes R.J."/>
            <person name="Estrada K."/>
            <person name="Rios-Valencia D.G."/>
            <person name="Calderon-Gallegos A."/>
            <person name="de la Torre P."/>
            <person name="Carrero J.C."/>
            <person name="Sanchez-Flores A."/>
            <person name="Laclette J.P."/>
        </authorList>
    </citation>
    <scope>NUCLEOTIDE SEQUENCE [LARGE SCALE GENOMIC DNA]</scope>
    <source>
        <strain evidence="3">WFUcys</strain>
    </source>
</reference>
<dbReference type="Pfam" id="PF00071">
    <property type="entry name" value="Ras"/>
    <property type="match status" value="1"/>
</dbReference>
<gene>
    <name evidence="3" type="ORF">TcWFU_006178</name>
</gene>
<dbReference type="InterPro" id="IPR003578">
    <property type="entry name" value="Small_GTPase_Rho"/>
</dbReference>
<name>A0ABR4Q1U8_9CEST</name>
<keyword evidence="4" id="KW-1185">Reference proteome</keyword>
<protein>
    <submittedName>
        <fullName evidence="3">Ras-like GTP-binding protein Rho1</fullName>
    </submittedName>
</protein>
<dbReference type="InterPro" id="IPR027417">
    <property type="entry name" value="P-loop_NTPase"/>
</dbReference>
<dbReference type="SMART" id="SM00174">
    <property type="entry name" value="RHO"/>
    <property type="match status" value="1"/>
</dbReference>
<sequence length="115" mass="12597">MSRILRETIYQGTHVFVLCFAVDRRSSFNSVADKWVPIINELCPTVPILLVGCRCDARTSSSESITPSEGQALARKVGAVSYIECSAYDSTGVDDVFSRAAQIATDAKMKRCLVM</sequence>
<dbReference type="Proteomes" id="UP001651158">
    <property type="component" value="Unassembled WGS sequence"/>
</dbReference>
<dbReference type="PRINTS" id="PR00449">
    <property type="entry name" value="RASTRNSFRMNG"/>
</dbReference>
<proteinExistence type="predicted"/>
<dbReference type="InterPro" id="IPR001806">
    <property type="entry name" value="Small_GTPase"/>
</dbReference>
<comment type="caution">
    <text evidence="3">The sequence shown here is derived from an EMBL/GenBank/DDBJ whole genome shotgun (WGS) entry which is preliminary data.</text>
</comment>
<dbReference type="EMBL" id="JAKROA010000017">
    <property type="protein sequence ID" value="KAL5103565.1"/>
    <property type="molecule type" value="Genomic_DNA"/>
</dbReference>
<dbReference type="PROSITE" id="PS51421">
    <property type="entry name" value="RAS"/>
    <property type="match status" value="1"/>
</dbReference>
<organism evidence="3 4">
    <name type="scientific">Taenia crassiceps</name>
    <dbReference type="NCBI Taxonomy" id="6207"/>
    <lineage>
        <taxon>Eukaryota</taxon>
        <taxon>Metazoa</taxon>
        <taxon>Spiralia</taxon>
        <taxon>Lophotrochozoa</taxon>
        <taxon>Platyhelminthes</taxon>
        <taxon>Cestoda</taxon>
        <taxon>Eucestoda</taxon>
        <taxon>Cyclophyllidea</taxon>
        <taxon>Taeniidae</taxon>
        <taxon>Taenia</taxon>
    </lineage>
</organism>
<dbReference type="SMART" id="SM00173">
    <property type="entry name" value="RAS"/>
    <property type="match status" value="1"/>
</dbReference>
<keyword evidence="1" id="KW-0547">Nucleotide-binding</keyword>
<evidence type="ECO:0000313" key="4">
    <source>
        <dbReference type="Proteomes" id="UP001651158"/>
    </source>
</evidence>
<evidence type="ECO:0000256" key="2">
    <source>
        <dbReference type="ARBA" id="ARBA00023134"/>
    </source>
</evidence>
<dbReference type="PANTHER" id="PTHR24072">
    <property type="entry name" value="RHO FAMILY GTPASE"/>
    <property type="match status" value="1"/>
</dbReference>